<keyword evidence="4" id="KW-1185">Reference proteome</keyword>
<keyword evidence="2" id="KW-0472">Membrane</keyword>
<dbReference type="AlphaFoldDB" id="A0A6A5QWH2"/>
<organism evidence="3 4">
    <name type="scientific">Ampelomyces quisqualis</name>
    <name type="common">Powdery mildew agent</name>
    <dbReference type="NCBI Taxonomy" id="50730"/>
    <lineage>
        <taxon>Eukaryota</taxon>
        <taxon>Fungi</taxon>
        <taxon>Dikarya</taxon>
        <taxon>Ascomycota</taxon>
        <taxon>Pezizomycotina</taxon>
        <taxon>Dothideomycetes</taxon>
        <taxon>Pleosporomycetidae</taxon>
        <taxon>Pleosporales</taxon>
        <taxon>Pleosporineae</taxon>
        <taxon>Phaeosphaeriaceae</taxon>
        <taxon>Ampelomyces</taxon>
    </lineage>
</organism>
<feature type="region of interest" description="Disordered" evidence="1">
    <location>
        <begin position="208"/>
        <end position="234"/>
    </location>
</feature>
<gene>
    <name evidence="3" type="ORF">BDU57DRAFT_537792</name>
</gene>
<dbReference type="EMBL" id="ML979134">
    <property type="protein sequence ID" value="KAF1918217.1"/>
    <property type="molecule type" value="Genomic_DNA"/>
</dbReference>
<name>A0A6A5QWH2_AMPQU</name>
<sequence length="234" mass="25446">MHPVLAKVDMENIMNIASDNKVATAIAIIAFGGATTWYMYQKTPATPKFVCTPFSISSHSLTHLTTKFLIRPNSPAPITTDVEFDSVTGKPKITPPGQTVHKAPDVYGELAPGGPDLEIGEEHAKQKGKDASVAERVMAALRREDEEDKRAMTVAEGRMHGFLESKKRMEEVRKTEVSAMVRDVGQWSPEAIATEDGVRVEENVWTEVEAEDDGGKAQESLLGPAPPGTYPGDD</sequence>
<feature type="transmembrane region" description="Helical" evidence="2">
    <location>
        <begin position="21"/>
        <end position="40"/>
    </location>
</feature>
<protein>
    <submittedName>
        <fullName evidence="3">Uncharacterized protein</fullName>
    </submittedName>
</protein>
<keyword evidence="2" id="KW-1133">Transmembrane helix</keyword>
<feature type="compositionally biased region" description="Pro residues" evidence="1">
    <location>
        <begin position="224"/>
        <end position="234"/>
    </location>
</feature>
<evidence type="ECO:0000313" key="4">
    <source>
        <dbReference type="Proteomes" id="UP000800096"/>
    </source>
</evidence>
<dbReference type="Proteomes" id="UP000800096">
    <property type="component" value="Unassembled WGS sequence"/>
</dbReference>
<proteinExistence type="predicted"/>
<evidence type="ECO:0000256" key="1">
    <source>
        <dbReference type="SAM" id="MobiDB-lite"/>
    </source>
</evidence>
<keyword evidence="2" id="KW-0812">Transmembrane</keyword>
<evidence type="ECO:0000313" key="3">
    <source>
        <dbReference type="EMBL" id="KAF1918217.1"/>
    </source>
</evidence>
<evidence type="ECO:0000256" key="2">
    <source>
        <dbReference type="SAM" id="Phobius"/>
    </source>
</evidence>
<reference evidence="3" key="1">
    <citation type="journal article" date="2020" name="Stud. Mycol.">
        <title>101 Dothideomycetes genomes: a test case for predicting lifestyles and emergence of pathogens.</title>
        <authorList>
            <person name="Haridas S."/>
            <person name="Albert R."/>
            <person name="Binder M."/>
            <person name="Bloem J."/>
            <person name="Labutti K."/>
            <person name="Salamov A."/>
            <person name="Andreopoulos B."/>
            <person name="Baker S."/>
            <person name="Barry K."/>
            <person name="Bills G."/>
            <person name="Bluhm B."/>
            <person name="Cannon C."/>
            <person name="Castanera R."/>
            <person name="Culley D."/>
            <person name="Daum C."/>
            <person name="Ezra D."/>
            <person name="Gonzalez J."/>
            <person name="Henrissat B."/>
            <person name="Kuo A."/>
            <person name="Liang C."/>
            <person name="Lipzen A."/>
            <person name="Lutzoni F."/>
            <person name="Magnuson J."/>
            <person name="Mondo S."/>
            <person name="Nolan M."/>
            <person name="Ohm R."/>
            <person name="Pangilinan J."/>
            <person name="Park H.-J."/>
            <person name="Ramirez L."/>
            <person name="Alfaro M."/>
            <person name="Sun H."/>
            <person name="Tritt A."/>
            <person name="Yoshinaga Y."/>
            <person name="Zwiers L.-H."/>
            <person name="Turgeon B."/>
            <person name="Goodwin S."/>
            <person name="Spatafora J."/>
            <person name="Crous P."/>
            <person name="Grigoriev I."/>
        </authorList>
    </citation>
    <scope>NUCLEOTIDE SEQUENCE</scope>
    <source>
        <strain evidence="3">HMLAC05119</strain>
    </source>
</reference>
<accession>A0A6A5QWH2</accession>